<feature type="domain" description="Succinylglutamate desuccinylase/Aspartoacylase catalytic" evidence="5">
    <location>
        <begin position="32"/>
        <end position="257"/>
    </location>
</feature>
<dbReference type="InterPro" id="IPR053138">
    <property type="entry name" value="N-alpha-Ac-DABA_deacetylase"/>
</dbReference>
<dbReference type="Proteomes" id="UP000216113">
    <property type="component" value="Unassembled WGS sequence"/>
</dbReference>
<evidence type="ECO:0000313" key="7">
    <source>
        <dbReference type="Proteomes" id="UP000216113"/>
    </source>
</evidence>
<dbReference type="GO" id="GO:0016788">
    <property type="term" value="F:hydrolase activity, acting on ester bonds"/>
    <property type="evidence" value="ECO:0007669"/>
    <property type="project" value="InterPro"/>
</dbReference>
<evidence type="ECO:0000256" key="3">
    <source>
        <dbReference type="ARBA" id="ARBA00022801"/>
    </source>
</evidence>
<evidence type="ECO:0000313" key="6">
    <source>
        <dbReference type="EMBL" id="OZY40804.1"/>
    </source>
</evidence>
<dbReference type="InterPro" id="IPR055438">
    <property type="entry name" value="AstE_AspA_cat"/>
</dbReference>
<sequence>MHVEHHDMLAAVPGTARQIHSFHYGPDKACGKIYIQASLHADELPGMLVLWHLKQRLQAMDAARLLRKQIVLVPVANPVGLEQVLMDVPQGRFDNLSRENFNRLFLDVSKEVGDCVEAFLTDDCAHNTRLIRMTLQRVLAGIQAQTQLQSMRLILQRLACDADIVLDLHCDFEAVQHVYASPDFWPQVEPLVRYLGAKACFLAQESGGQSFDEVITLFWLRMQERFASRFPLAEPGFAVTVELRGVADVSHELARGDCQALIDYLTHVGAIEGQVCPLPPLLALPTPLAGVEPVIAPVGGLVVFCAEVGEHLKAGAVVAQIIDPVTDRVQSVRCQREGLLYVRSLRRMATAGMAVAHVAGVQAYRQGYLLSQ</sequence>
<comment type="cofactor">
    <cofactor evidence="1">
        <name>Zn(2+)</name>
        <dbReference type="ChEBI" id="CHEBI:29105"/>
    </cofactor>
</comment>
<dbReference type="Pfam" id="PF24827">
    <property type="entry name" value="AstE_AspA_cat"/>
    <property type="match status" value="1"/>
</dbReference>
<evidence type="ECO:0000256" key="4">
    <source>
        <dbReference type="ARBA" id="ARBA00022833"/>
    </source>
</evidence>
<accession>A0A266LS02</accession>
<dbReference type="SUPFAM" id="SSF53187">
    <property type="entry name" value="Zn-dependent exopeptidases"/>
    <property type="match status" value="1"/>
</dbReference>
<comment type="caution">
    <text evidence="6">The sequence shown here is derived from an EMBL/GenBank/DDBJ whole genome shotgun (WGS) entry which is preliminary data.</text>
</comment>
<dbReference type="Gene3D" id="3.40.630.10">
    <property type="entry name" value="Zn peptidases"/>
    <property type="match status" value="1"/>
</dbReference>
<dbReference type="CDD" id="cd06250">
    <property type="entry name" value="M14_PaAOTO_like"/>
    <property type="match status" value="1"/>
</dbReference>
<dbReference type="PANTHER" id="PTHR37326">
    <property type="entry name" value="BLL3975 PROTEIN"/>
    <property type="match status" value="1"/>
</dbReference>
<dbReference type="AlphaFoldDB" id="A0A266LS02"/>
<evidence type="ECO:0000259" key="5">
    <source>
        <dbReference type="Pfam" id="PF24827"/>
    </source>
</evidence>
<protein>
    <submittedName>
        <fullName evidence="6">Succinylglutamate desuccinylase</fullName>
    </submittedName>
</protein>
<keyword evidence="3" id="KW-0378">Hydrolase</keyword>
<organism evidence="6 7">
    <name type="scientific">Pseudomonas fragi</name>
    <dbReference type="NCBI Taxonomy" id="296"/>
    <lineage>
        <taxon>Bacteria</taxon>
        <taxon>Pseudomonadati</taxon>
        <taxon>Pseudomonadota</taxon>
        <taxon>Gammaproteobacteria</taxon>
        <taxon>Pseudomonadales</taxon>
        <taxon>Pseudomonadaceae</taxon>
        <taxon>Pseudomonas</taxon>
    </lineage>
</organism>
<dbReference type="GO" id="GO:0046872">
    <property type="term" value="F:metal ion binding"/>
    <property type="evidence" value="ECO:0007669"/>
    <property type="project" value="UniProtKB-KW"/>
</dbReference>
<evidence type="ECO:0000256" key="1">
    <source>
        <dbReference type="ARBA" id="ARBA00001947"/>
    </source>
</evidence>
<keyword evidence="4" id="KW-0862">Zinc</keyword>
<dbReference type="PANTHER" id="PTHR37326:SF1">
    <property type="entry name" value="BLL3975 PROTEIN"/>
    <property type="match status" value="1"/>
</dbReference>
<reference evidence="6 7" key="1">
    <citation type="submission" date="2017-08" db="EMBL/GenBank/DDBJ databases">
        <title>Genomic and metabolic characterisation of spoilage-associated Pseudomonas species.</title>
        <authorList>
            <person name="Stanborough T."/>
            <person name="Fegan N."/>
            <person name="Powell S.M."/>
            <person name="Singh T."/>
            <person name="Tamplin M.L."/>
            <person name="Chandry P.S."/>
        </authorList>
    </citation>
    <scope>NUCLEOTIDE SEQUENCE [LARGE SCALE GENOMIC DNA]</scope>
    <source>
        <strain evidence="6 7">F1820</strain>
    </source>
</reference>
<proteinExistence type="predicted"/>
<name>A0A266LS02_PSEFR</name>
<keyword evidence="2" id="KW-0479">Metal-binding</keyword>
<gene>
    <name evidence="6" type="ORF">CJF43_15830</name>
</gene>
<dbReference type="RefSeq" id="WP_095029998.1">
    <property type="nucleotide sequence ID" value="NZ_NQKL01000012.1"/>
</dbReference>
<dbReference type="EMBL" id="NQKL01000012">
    <property type="protein sequence ID" value="OZY40804.1"/>
    <property type="molecule type" value="Genomic_DNA"/>
</dbReference>
<evidence type="ECO:0000256" key="2">
    <source>
        <dbReference type="ARBA" id="ARBA00022723"/>
    </source>
</evidence>